<evidence type="ECO:0000313" key="2">
    <source>
        <dbReference type="EMBL" id="MPC26897.1"/>
    </source>
</evidence>
<dbReference type="Proteomes" id="UP000324222">
    <property type="component" value="Unassembled WGS sequence"/>
</dbReference>
<proteinExistence type="predicted"/>
<comment type="caution">
    <text evidence="2">The sequence shown here is derived from an EMBL/GenBank/DDBJ whole genome shotgun (WGS) entry which is preliminary data.</text>
</comment>
<dbReference type="AlphaFoldDB" id="A0A5B7E0P2"/>
<sequence length="83" mass="9445">MPARGILSRDRHEEDETSDPMFRQVFFPPSQHRPCGRELTASAPAKAGETRAGHFLPSLERSSSFVNTHRGHVLLLLLHWEQI</sequence>
<reference evidence="2 3" key="1">
    <citation type="submission" date="2019-05" db="EMBL/GenBank/DDBJ databases">
        <title>Another draft genome of Portunus trituberculatus and its Hox gene families provides insights of decapod evolution.</title>
        <authorList>
            <person name="Jeong J.-H."/>
            <person name="Song I."/>
            <person name="Kim S."/>
            <person name="Choi T."/>
            <person name="Kim D."/>
            <person name="Ryu S."/>
            <person name="Kim W."/>
        </authorList>
    </citation>
    <scope>NUCLEOTIDE SEQUENCE [LARGE SCALE GENOMIC DNA]</scope>
    <source>
        <tissue evidence="2">Muscle</tissue>
    </source>
</reference>
<name>A0A5B7E0P2_PORTR</name>
<keyword evidence="3" id="KW-1185">Reference proteome</keyword>
<protein>
    <submittedName>
        <fullName evidence="2">Uncharacterized protein</fullName>
    </submittedName>
</protein>
<evidence type="ECO:0000256" key="1">
    <source>
        <dbReference type="SAM" id="MobiDB-lite"/>
    </source>
</evidence>
<dbReference type="EMBL" id="VSRR010001667">
    <property type="protein sequence ID" value="MPC26897.1"/>
    <property type="molecule type" value="Genomic_DNA"/>
</dbReference>
<gene>
    <name evidence="2" type="ORF">E2C01_020048</name>
</gene>
<accession>A0A5B7E0P2</accession>
<organism evidence="2 3">
    <name type="scientific">Portunus trituberculatus</name>
    <name type="common">Swimming crab</name>
    <name type="synonym">Neptunus trituberculatus</name>
    <dbReference type="NCBI Taxonomy" id="210409"/>
    <lineage>
        <taxon>Eukaryota</taxon>
        <taxon>Metazoa</taxon>
        <taxon>Ecdysozoa</taxon>
        <taxon>Arthropoda</taxon>
        <taxon>Crustacea</taxon>
        <taxon>Multicrustacea</taxon>
        <taxon>Malacostraca</taxon>
        <taxon>Eumalacostraca</taxon>
        <taxon>Eucarida</taxon>
        <taxon>Decapoda</taxon>
        <taxon>Pleocyemata</taxon>
        <taxon>Brachyura</taxon>
        <taxon>Eubrachyura</taxon>
        <taxon>Portunoidea</taxon>
        <taxon>Portunidae</taxon>
        <taxon>Portuninae</taxon>
        <taxon>Portunus</taxon>
    </lineage>
</organism>
<feature type="region of interest" description="Disordered" evidence="1">
    <location>
        <begin position="1"/>
        <end position="27"/>
    </location>
</feature>
<evidence type="ECO:0000313" key="3">
    <source>
        <dbReference type="Proteomes" id="UP000324222"/>
    </source>
</evidence>